<dbReference type="Proteomes" id="UP000824120">
    <property type="component" value="Chromosome 10"/>
</dbReference>
<keyword evidence="4" id="KW-1185">Reference proteome</keyword>
<dbReference type="PANTHER" id="PTHR37384">
    <property type="entry name" value="OS01G0835600 PROTEIN"/>
    <property type="match status" value="1"/>
</dbReference>
<accession>A0A9J5X698</accession>
<feature type="signal peptide" evidence="1">
    <location>
        <begin position="1"/>
        <end position="22"/>
    </location>
</feature>
<dbReference type="PANTHER" id="PTHR37384:SF1">
    <property type="entry name" value="OS01G0835600 PROTEIN"/>
    <property type="match status" value="1"/>
</dbReference>
<reference evidence="3 4" key="1">
    <citation type="submission" date="2020-09" db="EMBL/GenBank/DDBJ databases">
        <title>De no assembly of potato wild relative species, Solanum commersonii.</title>
        <authorList>
            <person name="Cho K."/>
        </authorList>
    </citation>
    <scope>NUCLEOTIDE SEQUENCE [LARGE SCALE GENOMIC DNA]</scope>
    <source>
        <strain evidence="3">LZ3.2</strain>
        <tissue evidence="3">Leaf</tissue>
    </source>
</reference>
<dbReference type="CDD" id="cd20401">
    <property type="entry name" value="Tudor_AtPTM-like"/>
    <property type="match status" value="1"/>
</dbReference>
<proteinExistence type="predicted"/>
<dbReference type="Gene3D" id="2.30.30.140">
    <property type="match status" value="1"/>
</dbReference>
<dbReference type="Pfam" id="PF21743">
    <property type="entry name" value="PTM_DIR17_Tudor"/>
    <property type="match status" value="1"/>
</dbReference>
<evidence type="ECO:0000256" key="1">
    <source>
        <dbReference type="SAM" id="SignalP"/>
    </source>
</evidence>
<comment type="caution">
    <text evidence="3">The sequence shown here is derived from an EMBL/GenBank/DDBJ whole genome shotgun (WGS) entry which is preliminary data.</text>
</comment>
<feature type="chain" id="PRO_5039894586" description="PTM/DIR17-like Tudor domain-containing protein" evidence="1">
    <location>
        <begin position="23"/>
        <end position="195"/>
    </location>
</feature>
<name>A0A9J5X698_SOLCO</name>
<keyword evidence="1" id="KW-0732">Signal</keyword>
<dbReference type="OrthoDB" id="168165at2759"/>
<dbReference type="EMBL" id="JACXVP010000010">
    <property type="protein sequence ID" value="KAG5582941.1"/>
    <property type="molecule type" value="Genomic_DNA"/>
</dbReference>
<evidence type="ECO:0000313" key="4">
    <source>
        <dbReference type="Proteomes" id="UP000824120"/>
    </source>
</evidence>
<gene>
    <name evidence="3" type="ORF">H5410_053568</name>
</gene>
<dbReference type="InterPro" id="IPR047365">
    <property type="entry name" value="Tudor_AtPTM-like"/>
</dbReference>
<organism evidence="3 4">
    <name type="scientific">Solanum commersonii</name>
    <name type="common">Commerson's wild potato</name>
    <name type="synonym">Commerson's nightshade</name>
    <dbReference type="NCBI Taxonomy" id="4109"/>
    <lineage>
        <taxon>Eukaryota</taxon>
        <taxon>Viridiplantae</taxon>
        <taxon>Streptophyta</taxon>
        <taxon>Embryophyta</taxon>
        <taxon>Tracheophyta</taxon>
        <taxon>Spermatophyta</taxon>
        <taxon>Magnoliopsida</taxon>
        <taxon>eudicotyledons</taxon>
        <taxon>Gunneridae</taxon>
        <taxon>Pentapetalae</taxon>
        <taxon>asterids</taxon>
        <taxon>lamiids</taxon>
        <taxon>Solanales</taxon>
        <taxon>Solanaceae</taxon>
        <taxon>Solanoideae</taxon>
        <taxon>Solaneae</taxon>
        <taxon>Solanum</taxon>
    </lineage>
</organism>
<evidence type="ECO:0000313" key="3">
    <source>
        <dbReference type="EMBL" id="KAG5582941.1"/>
    </source>
</evidence>
<protein>
    <recommendedName>
        <fullName evidence="2">PTM/DIR17-like Tudor domain-containing protein</fullName>
    </recommendedName>
</protein>
<dbReference type="AlphaFoldDB" id="A0A9J5X698"/>
<evidence type="ECO:0000259" key="2">
    <source>
        <dbReference type="Pfam" id="PF21743"/>
    </source>
</evidence>
<sequence>MFRFNFLLFVSAKLHCITETWSSTHRADWKDCWKWIFHAKKVTRGFLAPGVYEIPGEPAVVINGLPPVSSSADVIPPCPIVTDAESHKNSSFGQWLVGREVRKLFGDQYYYGKVIEFDGEVGWFRVKYEDGDIEDLEWRELEQVLQPLDITIPLITVATKVNKRKQRSIQEFGGITRNQGIKDEKDMVKKNIVFM</sequence>
<feature type="domain" description="PTM/DIR17-like Tudor" evidence="2">
    <location>
        <begin position="98"/>
        <end position="145"/>
    </location>
</feature>